<dbReference type="Proteomes" id="UP000278149">
    <property type="component" value="Unassembled WGS sequence"/>
</dbReference>
<dbReference type="PANTHER" id="PTHR43581">
    <property type="entry name" value="ATP/GTP PHOSPHATASE"/>
    <property type="match status" value="1"/>
</dbReference>
<dbReference type="EMBL" id="RCOR01000029">
    <property type="protein sequence ID" value="RSN68520.1"/>
    <property type="molecule type" value="Genomic_DNA"/>
</dbReference>
<dbReference type="RefSeq" id="WP_125741961.1">
    <property type="nucleotide sequence ID" value="NZ_RCOR01000029.1"/>
</dbReference>
<evidence type="ECO:0000313" key="2">
    <source>
        <dbReference type="Proteomes" id="UP000278149"/>
    </source>
</evidence>
<sequence length="138" mass="15769">MISEIRVRNLIRIIEADIEIGNVTLLYGPNIEGKSSILRVIDLLLCTILGPINDYPDLSDYARIDNPKLSLEAQLDEPFSDEVSLEVDYSYLFPISPLVEKESILPSRLELKSERYKFVHRYDMERGSQVLSGGSFFE</sequence>
<dbReference type="Gene3D" id="3.40.50.300">
    <property type="entry name" value="P-loop containing nucleotide triphosphate hydrolases"/>
    <property type="match status" value="1"/>
</dbReference>
<evidence type="ECO:0000313" key="1">
    <source>
        <dbReference type="EMBL" id="RSN68520.1"/>
    </source>
</evidence>
<gene>
    <name evidence="1" type="ORF">D9Q81_05955</name>
</gene>
<protein>
    <submittedName>
        <fullName evidence="1">Uncharacterized protein</fullName>
    </submittedName>
</protein>
<dbReference type="AlphaFoldDB" id="A0A3R9PQQ6"/>
<dbReference type="InterPro" id="IPR051396">
    <property type="entry name" value="Bact_Antivir_Def_Nuclease"/>
</dbReference>
<proteinExistence type="predicted"/>
<dbReference type="InterPro" id="IPR027417">
    <property type="entry name" value="P-loop_NTPase"/>
</dbReference>
<name>A0A3R9PQQ6_9CREN</name>
<dbReference type="SUPFAM" id="SSF52540">
    <property type="entry name" value="P-loop containing nucleoside triphosphate hydrolases"/>
    <property type="match status" value="1"/>
</dbReference>
<accession>A0A3R9PQQ6</accession>
<reference evidence="1 2" key="1">
    <citation type="submission" date="2018-10" db="EMBL/GenBank/DDBJ databases">
        <title>Co-occurring genomic capacity for anaerobic methane metabolism and dissimilatory sulfite reduction discovered in the Korarchaeota.</title>
        <authorList>
            <person name="Mckay L.J."/>
            <person name="Dlakic M."/>
            <person name="Fields M.W."/>
            <person name="Delmont T.O."/>
            <person name="Eren A.M."/>
            <person name="Jay Z.J."/>
            <person name="Klingelsmith K.B."/>
            <person name="Rusch D.B."/>
            <person name="Inskeep W.P."/>
        </authorList>
    </citation>
    <scope>NUCLEOTIDE SEQUENCE [LARGE SCALE GENOMIC DNA]</scope>
    <source>
        <strain evidence="1 2">WS</strain>
    </source>
</reference>
<dbReference type="PANTHER" id="PTHR43581:SF3">
    <property type="entry name" value="AAA+ ATPASE DOMAIN-CONTAINING PROTEIN"/>
    <property type="match status" value="1"/>
</dbReference>
<comment type="caution">
    <text evidence="1">The sequence shown here is derived from an EMBL/GenBank/DDBJ whole genome shotgun (WGS) entry which is preliminary data.</text>
</comment>
<organism evidence="1 2">
    <name type="scientific">Candidatus Korarchaeum cryptofilum</name>
    <dbReference type="NCBI Taxonomy" id="498846"/>
    <lineage>
        <taxon>Archaea</taxon>
        <taxon>Thermoproteota</taxon>
        <taxon>Candidatus Korarchaeia</taxon>
        <taxon>Candidatus Korarchaeales</taxon>
        <taxon>Candidatus Korarchaeaceae</taxon>
        <taxon>Candidatus Korarchaeum</taxon>
    </lineage>
</organism>